<organism evidence="7 8">
    <name type="scientific">Halogeometricum limi</name>
    <dbReference type="NCBI Taxonomy" id="555875"/>
    <lineage>
        <taxon>Archaea</taxon>
        <taxon>Methanobacteriati</taxon>
        <taxon>Methanobacteriota</taxon>
        <taxon>Stenosarchaea group</taxon>
        <taxon>Halobacteria</taxon>
        <taxon>Halobacteriales</taxon>
        <taxon>Haloferacaceae</taxon>
        <taxon>Halogeometricum</taxon>
    </lineage>
</organism>
<dbReference type="Gene3D" id="3.90.182.10">
    <property type="entry name" value="Toxin - Anthrax Protective Antigen,domain 1"/>
    <property type="match status" value="1"/>
</dbReference>
<sequence length="522" mass="53297">MSSTALRSTLLFAAVVLVLVGVSAAPVVAAPGTTVTSEVVATIDGTTYVWQSSATDIRVETAQSLSSSASVCVGPAEGNSSVACAAGNGSATTTISVPNWPADVTGAQTVFVNDSGERTVVTKGAVFVMTKSGDVDGDGLSNEREVNGETGFKTADTDGDGLNDGAEVNQYETDPTASDTDSDGLGDSLEVSTYETNPTEPDTDGDGLSDGAEVNQHSTSPTKSDTDGDGLTDAAEIRTYGTNPNKADTDGDGLSDGDEVNTYETNPNKADTDDDNLADAVEVEETKTNPNTADTDGDGLSDGAEVNVHGTDPNKADTDGDGVSDRVEIEQGSDPGQAAEPSTPLSPDAGVAVVGALLLAVGGGYLWWRRRGGAAAQTDDDDGSAGGAAVATTESARETIATPVETAVETTPDPIPGTAVDEESVDEPEPGVDDAETTGPDPYDEPLTREDEIVAILEDAGGRLEQSTIVSETGWSKATVSRVLSSMADEGEVTKISLGRRNLITLPGYEPDGARSPFEQPT</sequence>
<feature type="compositionally biased region" description="Acidic residues" evidence="5">
    <location>
        <begin position="250"/>
        <end position="261"/>
    </location>
</feature>
<dbReference type="OrthoDB" id="27885at2157"/>
<dbReference type="AlphaFoldDB" id="A0A1I6ILE6"/>
<evidence type="ECO:0000256" key="3">
    <source>
        <dbReference type="ARBA" id="ARBA00022729"/>
    </source>
</evidence>
<dbReference type="RefSeq" id="WP_089883076.1">
    <property type="nucleotide sequence ID" value="NZ_FOYS01000006.1"/>
</dbReference>
<dbReference type="InterPro" id="IPR036390">
    <property type="entry name" value="WH_DNA-bd_sf"/>
</dbReference>
<dbReference type="InterPro" id="IPR036388">
    <property type="entry name" value="WH-like_DNA-bd_sf"/>
</dbReference>
<keyword evidence="3" id="KW-0732">Signal</keyword>
<keyword evidence="8" id="KW-1185">Reference proteome</keyword>
<accession>A0A1I6ILE6</accession>
<evidence type="ECO:0000256" key="4">
    <source>
        <dbReference type="ARBA" id="ARBA00022837"/>
    </source>
</evidence>
<evidence type="ECO:0000259" key="6">
    <source>
        <dbReference type="Pfam" id="PF24034"/>
    </source>
</evidence>
<feature type="region of interest" description="Disordered" evidence="5">
    <location>
        <begin position="131"/>
        <end position="348"/>
    </location>
</feature>
<dbReference type="InterPro" id="IPR055767">
    <property type="entry name" value="DUF7343"/>
</dbReference>
<keyword evidence="2" id="KW-0964">Secreted</keyword>
<gene>
    <name evidence="7" type="ORF">SAMN04488124_3370</name>
</gene>
<evidence type="ECO:0000313" key="7">
    <source>
        <dbReference type="EMBL" id="SFR67504.1"/>
    </source>
</evidence>
<dbReference type="SUPFAM" id="SSF46785">
    <property type="entry name" value="Winged helix' DNA-binding domain"/>
    <property type="match status" value="1"/>
</dbReference>
<dbReference type="InterPro" id="IPR053180">
    <property type="entry name" value="Ca-binding_acidic-repeat"/>
</dbReference>
<feature type="domain" description="DUF7343" evidence="6">
    <location>
        <begin position="447"/>
        <end position="507"/>
    </location>
</feature>
<dbReference type="PANTHER" id="PTHR37467:SF1">
    <property type="entry name" value="EXPORTED CALCIUM-BINDING GLYCOPROTEIN"/>
    <property type="match status" value="1"/>
</dbReference>
<protein>
    <recommendedName>
        <fullName evidence="6">DUF7343 domain-containing protein</fullName>
    </recommendedName>
</protein>
<dbReference type="GO" id="GO:0005509">
    <property type="term" value="F:calcium ion binding"/>
    <property type="evidence" value="ECO:0007669"/>
    <property type="project" value="InterPro"/>
</dbReference>
<dbReference type="PANTHER" id="PTHR37467">
    <property type="entry name" value="EXPORTED CALCIUM-BINDING GLYCOPROTEIN-RELATED"/>
    <property type="match status" value="1"/>
</dbReference>
<name>A0A1I6ILE6_9EURY</name>
<dbReference type="Pfam" id="PF24034">
    <property type="entry name" value="DUF7343"/>
    <property type="match status" value="1"/>
</dbReference>
<dbReference type="InterPro" id="IPR059100">
    <property type="entry name" value="TSP3_bac"/>
</dbReference>
<dbReference type="Pfam" id="PF18884">
    <property type="entry name" value="TSP3_bac"/>
    <property type="match status" value="8"/>
</dbReference>
<dbReference type="Proteomes" id="UP000243250">
    <property type="component" value="Unassembled WGS sequence"/>
</dbReference>
<dbReference type="Gene3D" id="1.10.10.10">
    <property type="entry name" value="Winged helix-like DNA-binding domain superfamily/Winged helix DNA-binding domain"/>
    <property type="match status" value="1"/>
</dbReference>
<feature type="compositionally biased region" description="Basic and acidic residues" evidence="5">
    <location>
        <begin position="312"/>
        <end position="329"/>
    </location>
</feature>
<reference evidence="8" key="1">
    <citation type="submission" date="2016-10" db="EMBL/GenBank/DDBJ databases">
        <authorList>
            <person name="Varghese N."/>
            <person name="Submissions S."/>
        </authorList>
    </citation>
    <scope>NUCLEOTIDE SEQUENCE [LARGE SCALE GENOMIC DNA]</scope>
    <source>
        <strain evidence="8">CGMCC 1.8711</strain>
    </source>
</reference>
<dbReference type="EMBL" id="FOYS01000006">
    <property type="protein sequence ID" value="SFR67504.1"/>
    <property type="molecule type" value="Genomic_DNA"/>
</dbReference>
<dbReference type="Gene3D" id="4.10.1080.10">
    <property type="entry name" value="TSP type-3 repeat"/>
    <property type="match status" value="1"/>
</dbReference>
<evidence type="ECO:0000256" key="2">
    <source>
        <dbReference type="ARBA" id="ARBA00022525"/>
    </source>
</evidence>
<feature type="compositionally biased region" description="Polar residues" evidence="5">
    <location>
        <begin position="190"/>
        <end position="200"/>
    </location>
</feature>
<proteinExistence type="predicted"/>
<feature type="compositionally biased region" description="Acidic residues" evidence="5">
    <location>
        <begin position="420"/>
        <end position="436"/>
    </location>
</feature>
<dbReference type="SUPFAM" id="SSF103647">
    <property type="entry name" value="TSP type-3 repeat"/>
    <property type="match status" value="1"/>
</dbReference>
<feature type="compositionally biased region" description="Acidic residues" evidence="5">
    <location>
        <begin position="272"/>
        <end position="283"/>
    </location>
</feature>
<comment type="subcellular location">
    <subcellularLocation>
        <location evidence="1">Secreted</location>
    </subcellularLocation>
</comment>
<keyword evidence="4" id="KW-0106">Calcium</keyword>
<evidence type="ECO:0000313" key="8">
    <source>
        <dbReference type="Proteomes" id="UP000243250"/>
    </source>
</evidence>
<dbReference type="InterPro" id="IPR028974">
    <property type="entry name" value="TSP_type-3_rpt"/>
</dbReference>
<evidence type="ECO:0000256" key="5">
    <source>
        <dbReference type="SAM" id="MobiDB-lite"/>
    </source>
</evidence>
<feature type="region of interest" description="Disordered" evidence="5">
    <location>
        <begin position="373"/>
        <end position="446"/>
    </location>
</feature>
<evidence type="ECO:0000256" key="1">
    <source>
        <dbReference type="ARBA" id="ARBA00004613"/>
    </source>
</evidence>